<evidence type="ECO:0000256" key="2">
    <source>
        <dbReference type="ARBA" id="ARBA00006474"/>
    </source>
</evidence>
<dbReference type="Pfam" id="PF01580">
    <property type="entry name" value="FtsK_SpoIIIE"/>
    <property type="match status" value="1"/>
</dbReference>
<dbReference type="Proteomes" id="UP001500454">
    <property type="component" value="Unassembled WGS sequence"/>
</dbReference>
<evidence type="ECO:0000259" key="16">
    <source>
        <dbReference type="PROSITE" id="PS50901"/>
    </source>
</evidence>
<keyword evidence="11 15" id="KW-0472">Membrane</keyword>
<feature type="compositionally biased region" description="Acidic residues" evidence="14">
    <location>
        <begin position="340"/>
        <end position="349"/>
    </location>
</feature>
<dbReference type="Pfam" id="PF13491">
    <property type="entry name" value="FtsK_4TM"/>
    <property type="match status" value="1"/>
</dbReference>
<dbReference type="InterPro" id="IPR002543">
    <property type="entry name" value="FtsK_dom"/>
</dbReference>
<dbReference type="Gene3D" id="1.10.10.10">
    <property type="entry name" value="Winged helix-like DNA-binding domain superfamily/Winged helix DNA-binding domain"/>
    <property type="match status" value="1"/>
</dbReference>
<dbReference type="InterPro" id="IPR050206">
    <property type="entry name" value="FtsK/SpoIIIE/SftA"/>
</dbReference>
<feature type="domain" description="FtsK" evidence="16">
    <location>
        <begin position="621"/>
        <end position="826"/>
    </location>
</feature>
<feature type="compositionally biased region" description="Basic and acidic residues" evidence="14">
    <location>
        <begin position="30"/>
        <end position="40"/>
    </location>
</feature>
<keyword evidence="5 15" id="KW-0812">Transmembrane</keyword>
<reference evidence="18" key="1">
    <citation type="journal article" date="2019" name="Int. J. Syst. Evol. Microbiol.">
        <title>The Global Catalogue of Microorganisms (GCM) 10K type strain sequencing project: providing services to taxonomists for standard genome sequencing and annotation.</title>
        <authorList>
            <consortium name="The Broad Institute Genomics Platform"/>
            <consortium name="The Broad Institute Genome Sequencing Center for Infectious Disease"/>
            <person name="Wu L."/>
            <person name="Ma J."/>
        </authorList>
    </citation>
    <scope>NUCLEOTIDE SEQUENCE [LARGE SCALE GENOMIC DNA]</scope>
    <source>
        <strain evidence="18">JCM 17924</strain>
    </source>
</reference>
<dbReference type="Pfam" id="PF09397">
    <property type="entry name" value="FtsK_gamma"/>
    <property type="match status" value="1"/>
</dbReference>
<evidence type="ECO:0000256" key="11">
    <source>
        <dbReference type="ARBA" id="ARBA00023136"/>
    </source>
</evidence>
<comment type="similarity">
    <text evidence="2">Belongs to the FtsK/SpoIIIE/SftA family.</text>
</comment>
<evidence type="ECO:0000256" key="12">
    <source>
        <dbReference type="ARBA" id="ARBA00023306"/>
    </source>
</evidence>
<dbReference type="InterPro" id="IPR018541">
    <property type="entry name" value="Ftsk_gamma"/>
</dbReference>
<feature type="transmembrane region" description="Helical" evidence="15">
    <location>
        <begin position="130"/>
        <end position="155"/>
    </location>
</feature>
<comment type="caution">
    <text evidence="17">The sequence shown here is derived from an EMBL/GenBank/DDBJ whole genome shotgun (WGS) entry which is preliminary data.</text>
</comment>
<feature type="region of interest" description="Disordered" evidence="14">
    <location>
        <begin position="274"/>
        <end position="353"/>
    </location>
</feature>
<dbReference type="PANTHER" id="PTHR22683">
    <property type="entry name" value="SPORULATION PROTEIN RELATED"/>
    <property type="match status" value="1"/>
</dbReference>
<accession>A0ABP8J9U9</accession>
<evidence type="ECO:0000256" key="5">
    <source>
        <dbReference type="ARBA" id="ARBA00022692"/>
    </source>
</evidence>
<evidence type="ECO:0000256" key="14">
    <source>
        <dbReference type="SAM" id="MobiDB-lite"/>
    </source>
</evidence>
<dbReference type="SUPFAM" id="SSF52540">
    <property type="entry name" value="P-loop containing nucleoside triphosphate hydrolases"/>
    <property type="match status" value="1"/>
</dbReference>
<gene>
    <name evidence="17" type="ORF">GCM10023186_33110</name>
</gene>
<dbReference type="Gene3D" id="3.30.980.40">
    <property type="match status" value="1"/>
</dbReference>
<keyword evidence="3" id="KW-1003">Cell membrane</keyword>
<evidence type="ECO:0000256" key="10">
    <source>
        <dbReference type="ARBA" id="ARBA00023125"/>
    </source>
</evidence>
<dbReference type="Pfam" id="PF17854">
    <property type="entry name" value="FtsK_alpha"/>
    <property type="match status" value="1"/>
</dbReference>
<feature type="region of interest" description="Disordered" evidence="14">
    <location>
        <begin position="1"/>
        <end position="56"/>
    </location>
</feature>
<evidence type="ECO:0000256" key="7">
    <source>
        <dbReference type="ARBA" id="ARBA00022829"/>
    </source>
</evidence>
<feature type="compositionally biased region" description="Acidic residues" evidence="14">
    <location>
        <begin position="292"/>
        <end position="301"/>
    </location>
</feature>
<feature type="compositionally biased region" description="Pro residues" evidence="14">
    <location>
        <begin position="44"/>
        <end position="53"/>
    </location>
</feature>
<dbReference type="InterPro" id="IPR041027">
    <property type="entry name" value="FtsK_alpha"/>
</dbReference>
<dbReference type="EMBL" id="BAABHA010000010">
    <property type="protein sequence ID" value="GAA4387445.1"/>
    <property type="molecule type" value="Genomic_DNA"/>
</dbReference>
<evidence type="ECO:0000313" key="18">
    <source>
        <dbReference type="Proteomes" id="UP001500454"/>
    </source>
</evidence>
<dbReference type="InterPro" id="IPR036390">
    <property type="entry name" value="WH_DNA-bd_sf"/>
</dbReference>
<dbReference type="PANTHER" id="PTHR22683:SF41">
    <property type="entry name" value="DNA TRANSLOCASE FTSK"/>
    <property type="match status" value="1"/>
</dbReference>
<keyword evidence="10" id="KW-0238">DNA-binding</keyword>
<dbReference type="SMART" id="SM00843">
    <property type="entry name" value="Ftsk_gamma"/>
    <property type="match status" value="1"/>
</dbReference>
<evidence type="ECO:0000256" key="1">
    <source>
        <dbReference type="ARBA" id="ARBA00004651"/>
    </source>
</evidence>
<dbReference type="RefSeq" id="WP_345226101.1">
    <property type="nucleotide sequence ID" value="NZ_BAABHA010000010.1"/>
</dbReference>
<sequence>MAKNTFKPANGNAPRAANEPRPVRNQPKVEAPEPLRENRRPAAAPKPPKPPRQPLKLPNFGGVFGFLRDRRFQLFVGFFFLLSSLFLTIAFFSFLFTGHADQSVVEGLNGTPVKEAGQESGNWLGLTGAWMAHLLIYQGFGLGAFALIPVAFAVGYKIVFRRMEVSLSYVLALCLFAMLWLSLLLGYLVLSIQTPDADPRTAHSLDFLSGQVGYESALWLDSLLGWGSVLLLAFLLISFVVAFFNVTTLNLPRRVGMAASGEEDEAVNQPDLYERTGLGGVNHGANPTASLDGDDTEEDDAPGFTLRRTGPVAEVETPAPAKSTKPEPALARPAVSLSLENEEPTTETDFDLRPAASVAAGASLALGGMAAPATAATSAAAAALSGAASGPSFSIEAPVSEAPVVAPRVPTPLSMADLADDNAPLPVPTKGPAFEVEIPAAPALHIDEDPDELDPNAGADVAAVVEEDEDAMPSVNYDPTLDLPRYQYPTLELLNDYGVAKAQVSKEELEANKDRIVETLGHYGINIASIKATIGPTVTLYEIVPDAGVRISKIKSLEDDIALSLAALGIRIIAPIPGKGTIGIEVPNTKKEMVSIRSVFATEKFAKTEMSLPIAFGRTITNEVFVADLAKMPHLLMAGATGQGKSVGLNVILASLIYKRHPSQLKFVLVDPKKVELSIFNKIERHFLAKLPDTEEAIITDTKKVVNTLNSLCMEMDRRYDLLKDAGCRNLSEYNRKFTERRLNPKKGHRYMPFIVLVIDELADLMMTAGKEVETPIARLAQLARAIGIHLIVATQRPSVNVITGIIKANFPCRISFKVTSKIDSRTILDTGGADQLVGQGDMLFSAGSDLIRVQCAFIDTPEVDRLCDFVGEQQGYSDAYMLPEVAGADGDAGSGNEDMDPADRDSMFEDAARIIVQHQQGSTSLLQRRLKLGYNRAGRLIDQLEHAGVVGPFEGSKAREVLIPDEYALEQLLNNLPK</sequence>
<feature type="binding site" evidence="13">
    <location>
        <begin position="639"/>
        <end position="646"/>
    </location>
    <ligand>
        <name>ATP</name>
        <dbReference type="ChEBI" id="CHEBI:30616"/>
    </ligand>
</feature>
<keyword evidence="7" id="KW-0159">Chromosome partition</keyword>
<feature type="transmembrane region" description="Helical" evidence="15">
    <location>
        <begin position="167"/>
        <end position="190"/>
    </location>
</feature>
<keyword evidence="9 15" id="KW-1133">Transmembrane helix</keyword>
<evidence type="ECO:0000256" key="3">
    <source>
        <dbReference type="ARBA" id="ARBA00022475"/>
    </source>
</evidence>
<comment type="subcellular location">
    <subcellularLocation>
        <location evidence="1">Cell membrane</location>
        <topology evidence="1">Multi-pass membrane protein</topology>
    </subcellularLocation>
</comment>
<evidence type="ECO:0000256" key="15">
    <source>
        <dbReference type="SAM" id="Phobius"/>
    </source>
</evidence>
<evidence type="ECO:0000256" key="4">
    <source>
        <dbReference type="ARBA" id="ARBA00022618"/>
    </source>
</evidence>
<dbReference type="PROSITE" id="PS50901">
    <property type="entry name" value="FTSK"/>
    <property type="match status" value="1"/>
</dbReference>
<evidence type="ECO:0000313" key="17">
    <source>
        <dbReference type="EMBL" id="GAA4387445.1"/>
    </source>
</evidence>
<protein>
    <recommendedName>
        <fullName evidence="16">FtsK domain-containing protein</fullName>
    </recommendedName>
</protein>
<keyword evidence="18" id="KW-1185">Reference proteome</keyword>
<proteinExistence type="inferred from homology"/>
<feature type="transmembrane region" description="Helical" evidence="15">
    <location>
        <begin position="74"/>
        <end position="96"/>
    </location>
</feature>
<dbReference type="InterPro" id="IPR025199">
    <property type="entry name" value="FtsK_4TM"/>
</dbReference>
<organism evidence="17 18">
    <name type="scientific">Hymenobacter koreensis</name>
    <dbReference type="NCBI Taxonomy" id="1084523"/>
    <lineage>
        <taxon>Bacteria</taxon>
        <taxon>Pseudomonadati</taxon>
        <taxon>Bacteroidota</taxon>
        <taxon>Cytophagia</taxon>
        <taxon>Cytophagales</taxon>
        <taxon>Hymenobacteraceae</taxon>
        <taxon>Hymenobacter</taxon>
    </lineage>
</organism>
<dbReference type="SUPFAM" id="SSF46785">
    <property type="entry name" value="Winged helix' DNA-binding domain"/>
    <property type="match status" value="1"/>
</dbReference>
<dbReference type="Gene3D" id="3.40.50.300">
    <property type="entry name" value="P-loop containing nucleotide triphosphate hydrolases"/>
    <property type="match status" value="1"/>
</dbReference>
<dbReference type="InterPro" id="IPR027417">
    <property type="entry name" value="P-loop_NTPase"/>
</dbReference>
<feature type="transmembrane region" description="Helical" evidence="15">
    <location>
        <begin position="223"/>
        <end position="244"/>
    </location>
</feature>
<evidence type="ECO:0000256" key="13">
    <source>
        <dbReference type="PROSITE-ProRule" id="PRU00289"/>
    </source>
</evidence>
<keyword evidence="6 13" id="KW-0547">Nucleotide-binding</keyword>
<name>A0ABP8J9U9_9BACT</name>
<evidence type="ECO:0000256" key="8">
    <source>
        <dbReference type="ARBA" id="ARBA00022840"/>
    </source>
</evidence>
<keyword evidence="4" id="KW-0132">Cell division</keyword>
<dbReference type="InterPro" id="IPR036388">
    <property type="entry name" value="WH-like_DNA-bd_sf"/>
</dbReference>
<evidence type="ECO:0000256" key="6">
    <source>
        <dbReference type="ARBA" id="ARBA00022741"/>
    </source>
</evidence>
<evidence type="ECO:0000256" key="9">
    <source>
        <dbReference type="ARBA" id="ARBA00022989"/>
    </source>
</evidence>
<keyword evidence="12" id="KW-0131">Cell cycle</keyword>
<keyword evidence="8 13" id="KW-0067">ATP-binding</keyword>